<comment type="caution">
    <text evidence="4">The sequence shown here is derived from an EMBL/GenBank/DDBJ whole genome shotgun (WGS) entry which is preliminary data.</text>
</comment>
<dbReference type="EMBL" id="BNCO01000041">
    <property type="protein sequence ID" value="GIL60766.1"/>
    <property type="molecule type" value="Genomic_DNA"/>
</dbReference>
<evidence type="ECO:0000259" key="3">
    <source>
        <dbReference type="Pfam" id="PF03629"/>
    </source>
</evidence>
<keyword evidence="1" id="KW-0378">Hydrolase</keyword>
<proteinExistence type="predicted"/>
<dbReference type="Pfam" id="PF03629">
    <property type="entry name" value="SASA"/>
    <property type="match status" value="1"/>
</dbReference>
<name>A0A8J4BGF6_9CHLO</name>
<dbReference type="InterPro" id="IPR036514">
    <property type="entry name" value="SGNH_hydro_sf"/>
</dbReference>
<evidence type="ECO:0000313" key="4">
    <source>
        <dbReference type="EMBL" id="GIL60766.1"/>
    </source>
</evidence>
<evidence type="ECO:0000313" key="5">
    <source>
        <dbReference type="Proteomes" id="UP000747399"/>
    </source>
</evidence>
<dbReference type="SUPFAM" id="SSF52266">
    <property type="entry name" value="SGNH hydrolase"/>
    <property type="match status" value="1"/>
</dbReference>
<dbReference type="PANTHER" id="PTHR31988:SF19">
    <property type="entry name" value="9-O-ACETYL-N-ACETYLNEURAMINIC ACID DEACETYLASE-RELATED"/>
    <property type="match status" value="1"/>
</dbReference>
<dbReference type="Proteomes" id="UP000747399">
    <property type="component" value="Unassembled WGS sequence"/>
</dbReference>
<dbReference type="InterPro" id="IPR052940">
    <property type="entry name" value="Carb_Esterase_6"/>
</dbReference>
<evidence type="ECO:0000256" key="2">
    <source>
        <dbReference type="SAM" id="MobiDB-lite"/>
    </source>
</evidence>
<feature type="domain" description="Sialate O-acetylesterase" evidence="3">
    <location>
        <begin position="81"/>
        <end position="326"/>
    </location>
</feature>
<dbReference type="AlphaFoldDB" id="A0A8J4BGF6"/>
<dbReference type="InterPro" id="IPR005181">
    <property type="entry name" value="SASA"/>
</dbReference>
<evidence type="ECO:0000256" key="1">
    <source>
        <dbReference type="ARBA" id="ARBA00022801"/>
    </source>
</evidence>
<organism evidence="4 5">
    <name type="scientific">Volvox africanus</name>
    <dbReference type="NCBI Taxonomy" id="51714"/>
    <lineage>
        <taxon>Eukaryota</taxon>
        <taxon>Viridiplantae</taxon>
        <taxon>Chlorophyta</taxon>
        <taxon>core chlorophytes</taxon>
        <taxon>Chlorophyceae</taxon>
        <taxon>CS clade</taxon>
        <taxon>Chlamydomonadales</taxon>
        <taxon>Volvocaceae</taxon>
        <taxon>Volvox</taxon>
    </lineage>
</organism>
<feature type="region of interest" description="Disordered" evidence="2">
    <location>
        <begin position="427"/>
        <end position="509"/>
    </location>
</feature>
<dbReference type="GO" id="GO:0016787">
    <property type="term" value="F:hydrolase activity"/>
    <property type="evidence" value="ECO:0007669"/>
    <property type="project" value="UniProtKB-KW"/>
</dbReference>
<feature type="region of interest" description="Disordered" evidence="2">
    <location>
        <begin position="1"/>
        <end position="50"/>
    </location>
</feature>
<dbReference type="Gene3D" id="3.40.50.1110">
    <property type="entry name" value="SGNH hydrolase"/>
    <property type="match status" value="1"/>
</dbReference>
<dbReference type="PANTHER" id="PTHR31988">
    <property type="entry name" value="ESTERASE, PUTATIVE (DUF303)-RELATED"/>
    <property type="match status" value="1"/>
</dbReference>
<protein>
    <recommendedName>
        <fullName evidence="3">Sialate O-acetylesterase domain-containing protein</fullName>
    </recommendedName>
</protein>
<gene>
    <name evidence="4" type="ORF">Vafri_15298</name>
</gene>
<feature type="compositionally biased region" description="Polar residues" evidence="2">
    <location>
        <begin position="16"/>
        <end position="30"/>
    </location>
</feature>
<accession>A0A8J4BGF6</accession>
<reference evidence="4" key="1">
    <citation type="journal article" date="2021" name="Proc. Natl. Acad. Sci. U.S.A.">
        <title>Three genomes in the algal genus Volvox reveal the fate of a haploid sex-determining region after a transition to homothallism.</title>
        <authorList>
            <person name="Yamamoto K."/>
            <person name="Hamaji T."/>
            <person name="Kawai-Toyooka H."/>
            <person name="Matsuzaki R."/>
            <person name="Takahashi F."/>
            <person name="Nishimura Y."/>
            <person name="Kawachi M."/>
            <person name="Noguchi H."/>
            <person name="Minakuchi Y."/>
            <person name="Umen J.G."/>
            <person name="Toyoda A."/>
            <person name="Nozaki H."/>
        </authorList>
    </citation>
    <scope>NUCLEOTIDE SEQUENCE</scope>
    <source>
        <strain evidence="4">NIES-3780</strain>
    </source>
</reference>
<sequence>MGARQSTYLVDAHEPQPQQASALENATTGLSGARRPPPLNLTASPTPRRRAPICSALETVDIASTHPHSPAPSPAAIGLVDVWIVAGQSNAVGENAADGTSIPHASQPLPGLVMSYDSTGAWRDATPNIHAGIHGYSQEPSCGPGISFGRALVSLGLSGRVGLVPTAKGATNLFHDWKPAGGGDLYGTMISRTKAAMSAPLPGGGTCRLRGMIWVQGEADAEEKVGNGPSEAYGANFTAFVQAVRRDLASYHAQLPVIIGVMALRKRDCFPYLAAVRRAQLGVPIPGLLRVDLAGYEFFEEYGGFHVHLTKDGATALGAAMAHTYYSAVVRAGLPRRPGDTVTAAAVTAFALGPGAFSGSSAMVGPAATKPHSATVAVATAGGDGDGCTVAALVQGSLALVPAVSRAASESSVAQGCEEVVQGYAAGTEPRPVEGEEGARGLSHPSGGGLEPSENISEGAKAIPGKAAAWTAAVPKEDLPNGVSGAVGTGSAAGVGQVPDSRMDGLDEQ</sequence>
<keyword evidence="5" id="KW-1185">Reference proteome</keyword>